<feature type="domain" description="GST C-terminal" evidence="2">
    <location>
        <begin position="61"/>
        <end position="180"/>
    </location>
</feature>
<keyword evidence="3" id="KW-0808">Transferase</keyword>
<dbReference type="InterPro" id="IPR004045">
    <property type="entry name" value="Glutathione_S-Trfase_N"/>
</dbReference>
<accession>A0A378LMK5</accession>
<dbReference type="InterPro" id="IPR050983">
    <property type="entry name" value="GST_Omega/HSP26"/>
</dbReference>
<dbReference type="Pfam" id="PF13410">
    <property type="entry name" value="GST_C_2"/>
    <property type="match status" value="1"/>
</dbReference>
<evidence type="ECO:0000313" key="4">
    <source>
        <dbReference type="Proteomes" id="UP000255297"/>
    </source>
</evidence>
<dbReference type="PANTHER" id="PTHR43968">
    <property type="match status" value="1"/>
</dbReference>
<sequence>MALAYCKIKVEQREVDLKNKPQEMLLASPKGTVPVLILNNGHVIDESIEIMKWALAQSDPEGWFSAHIKEACQNIVSLNDFEFKPLLDGYKYPQKSAKEPLYYRNQAREYLEILESLLRKHRFLFADNISMADVALFPFIRQFYMVDPNWFEDSEYKFLKEWVAFFLNSELFLSVMKKSS</sequence>
<dbReference type="InterPro" id="IPR010987">
    <property type="entry name" value="Glutathione-S-Trfase_C-like"/>
</dbReference>
<dbReference type="EMBL" id="UGPB01000001">
    <property type="protein sequence ID" value="STY28245.1"/>
    <property type="molecule type" value="Genomic_DNA"/>
</dbReference>
<keyword evidence="4" id="KW-1185">Reference proteome</keyword>
<dbReference type="STRING" id="1122170.GCA_000701265_02263"/>
<dbReference type="SUPFAM" id="SSF52833">
    <property type="entry name" value="Thioredoxin-like"/>
    <property type="match status" value="1"/>
</dbReference>
<gene>
    <name evidence="3" type="ORF">NCTC11532_00415</name>
</gene>
<dbReference type="InterPro" id="IPR036282">
    <property type="entry name" value="Glutathione-S-Trfase_C_sf"/>
</dbReference>
<dbReference type="PROSITE" id="PS50404">
    <property type="entry name" value="GST_NTER"/>
    <property type="match status" value="1"/>
</dbReference>
<dbReference type="PROSITE" id="PS50405">
    <property type="entry name" value="GST_CTER"/>
    <property type="match status" value="1"/>
</dbReference>
<dbReference type="Gene3D" id="1.20.1050.10">
    <property type="match status" value="1"/>
</dbReference>
<dbReference type="Pfam" id="PF13417">
    <property type="entry name" value="GST_N_3"/>
    <property type="match status" value="1"/>
</dbReference>
<evidence type="ECO:0000313" key="3">
    <source>
        <dbReference type="EMBL" id="STY28245.1"/>
    </source>
</evidence>
<dbReference type="GO" id="GO:0016740">
    <property type="term" value="F:transferase activity"/>
    <property type="evidence" value="ECO:0007669"/>
    <property type="project" value="UniProtKB-KW"/>
</dbReference>
<dbReference type="GO" id="GO:0005737">
    <property type="term" value="C:cytoplasm"/>
    <property type="evidence" value="ECO:0007669"/>
    <property type="project" value="TreeGrafter"/>
</dbReference>
<feature type="domain" description="GST N-terminal" evidence="1">
    <location>
        <begin position="1"/>
        <end position="62"/>
    </location>
</feature>
<dbReference type="PANTHER" id="PTHR43968:SF6">
    <property type="entry name" value="GLUTATHIONE S-TRANSFERASE OMEGA"/>
    <property type="match status" value="1"/>
</dbReference>
<dbReference type="Proteomes" id="UP000255297">
    <property type="component" value="Unassembled WGS sequence"/>
</dbReference>
<evidence type="ECO:0000259" key="2">
    <source>
        <dbReference type="PROSITE" id="PS50405"/>
    </source>
</evidence>
<dbReference type="InterPro" id="IPR036249">
    <property type="entry name" value="Thioredoxin-like_sf"/>
</dbReference>
<name>A0A378LMK5_9GAMM</name>
<evidence type="ECO:0000259" key="1">
    <source>
        <dbReference type="PROSITE" id="PS50404"/>
    </source>
</evidence>
<reference evidence="3 4" key="1">
    <citation type="submission" date="2018-06" db="EMBL/GenBank/DDBJ databases">
        <authorList>
            <consortium name="Pathogen Informatics"/>
            <person name="Doyle S."/>
        </authorList>
    </citation>
    <scope>NUCLEOTIDE SEQUENCE [LARGE SCALE GENOMIC DNA]</scope>
    <source>
        <strain evidence="3 4">NCTC11532</strain>
    </source>
</reference>
<protein>
    <submittedName>
        <fullName evidence="3">Glutathionine S-transferase</fullName>
    </submittedName>
</protein>
<proteinExistence type="predicted"/>
<organism evidence="3 4">
    <name type="scientific">Legionella wadsworthii</name>
    <dbReference type="NCBI Taxonomy" id="28088"/>
    <lineage>
        <taxon>Bacteria</taxon>
        <taxon>Pseudomonadati</taxon>
        <taxon>Pseudomonadota</taxon>
        <taxon>Gammaproteobacteria</taxon>
        <taxon>Legionellales</taxon>
        <taxon>Legionellaceae</taxon>
        <taxon>Legionella</taxon>
    </lineage>
</organism>
<dbReference type="Gene3D" id="3.40.30.10">
    <property type="entry name" value="Glutaredoxin"/>
    <property type="match status" value="1"/>
</dbReference>
<dbReference type="SUPFAM" id="SSF47616">
    <property type="entry name" value="GST C-terminal domain-like"/>
    <property type="match status" value="1"/>
</dbReference>
<dbReference type="AlphaFoldDB" id="A0A378LMK5"/>